<keyword evidence="1" id="KW-0732">Signal</keyword>
<feature type="chain" id="PRO_5003504496" evidence="1">
    <location>
        <begin position="26"/>
        <end position="227"/>
    </location>
</feature>
<dbReference type="AlphaFoldDB" id="G7V6E1"/>
<dbReference type="PANTHER" id="PTHR45011">
    <property type="entry name" value="DAP3-BINDING CELL DEATH ENHANCER 1"/>
    <property type="match status" value="1"/>
</dbReference>
<evidence type="ECO:0000256" key="1">
    <source>
        <dbReference type="SAM" id="SignalP"/>
    </source>
</evidence>
<dbReference type="Gene3D" id="1.25.40.10">
    <property type="entry name" value="Tetratricopeptide repeat domain"/>
    <property type="match status" value="2"/>
</dbReference>
<feature type="signal peptide" evidence="1">
    <location>
        <begin position="1"/>
        <end position="25"/>
    </location>
</feature>
<protein>
    <submittedName>
        <fullName evidence="2">Sel1 domain protein repeat-containing protein</fullName>
    </submittedName>
</protein>
<proteinExistence type="predicted"/>
<organism evidence="2 3">
    <name type="scientific">Thermovirga lienii (strain ATCC BAA-1197 / DSM 17291 / Cas60314)</name>
    <dbReference type="NCBI Taxonomy" id="580340"/>
    <lineage>
        <taxon>Bacteria</taxon>
        <taxon>Thermotogati</taxon>
        <taxon>Synergistota</taxon>
        <taxon>Synergistia</taxon>
        <taxon>Synergistales</taxon>
        <taxon>Thermovirgaceae</taxon>
        <taxon>Thermovirga</taxon>
    </lineage>
</organism>
<dbReference type="STRING" id="580340.Tlie_0228"/>
<gene>
    <name evidence="2" type="ordered locus">Tlie_0228</name>
</gene>
<evidence type="ECO:0000313" key="2">
    <source>
        <dbReference type="EMBL" id="AER65970.1"/>
    </source>
</evidence>
<dbReference type="EMBL" id="CP003096">
    <property type="protein sequence ID" value="AER65970.1"/>
    <property type="molecule type" value="Genomic_DNA"/>
</dbReference>
<dbReference type="HOGENOM" id="CLU_000288_36_12_0"/>
<dbReference type="Pfam" id="PF08238">
    <property type="entry name" value="Sel1"/>
    <property type="match status" value="5"/>
</dbReference>
<sequence length="227" mass="26062">MKSHKILKSITLVLLLAIGTRITYAAEPTNPKSQYILGLRYQLGDGVEKNMQKAYALYKKAAEQGYAPAQFAMGICYENGGHGITQDGQNAAYWYRRAALQGHTKAQLHLGNLYWFKDRGVPRNEQKAMDWWFVASVNGESKAQLYLAHRYFQLSEQQNDETYLKKAFYWYHEAASQGEASAQYALGVMFQMGRPVDKDLKTAVHWYKKAASQGHKEAYKRLKELRY</sequence>
<dbReference type="InterPro" id="IPR006597">
    <property type="entry name" value="Sel1-like"/>
</dbReference>
<dbReference type="Proteomes" id="UP000005868">
    <property type="component" value="Chromosome"/>
</dbReference>
<dbReference type="InterPro" id="IPR052748">
    <property type="entry name" value="ISR_Activator"/>
</dbReference>
<evidence type="ECO:0000313" key="3">
    <source>
        <dbReference type="Proteomes" id="UP000005868"/>
    </source>
</evidence>
<dbReference type="PANTHER" id="PTHR45011:SF1">
    <property type="entry name" value="DAP3-BINDING CELL DEATH ENHANCER 1"/>
    <property type="match status" value="1"/>
</dbReference>
<dbReference type="KEGG" id="tli:Tlie_0228"/>
<accession>G7V6E1</accession>
<dbReference type="OrthoDB" id="6012at2"/>
<dbReference type="eggNOG" id="COG0790">
    <property type="taxonomic scope" value="Bacteria"/>
</dbReference>
<dbReference type="SUPFAM" id="SSF81901">
    <property type="entry name" value="HCP-like"/>
    <property type="match status" value="1"/>
</dbReference>
<keyword evidence="3" id="KW-1185">Reference proteome</keyword>
<dbReference type="InterPro" id="IPR011990">
    <property type="entry name" value="TPR-like_helical_dom_sf"/>
</dbReference>
<dbReference type="SMART" id="SM00671">
    <property type="entry name" value="SEL1"/>
    <property type="match status" value="5"/>
</dbReference>
<name>G7V6E1_THELD</name>
<reference evidence="3" key="1">
    <citation type="submission" date="2011-10" db="EMBL/GenBank/DDBJ databases">
        <title>The complete genome of chromosome of Thermovirga lienii DSM 17291.</title>
        <authorList>
            <consortium name="US DOE Joint Genome Institute (JGI-PGF)"/>
            <person name="Lucas S."/>
            <person name="Copeland A."/>
            <person name="Lapidus A."/>
            <person name="Glavina del Rio T."/>
            <person name="Dalin E."/>
            <person name="Tice H."/>
            <person name="Bruce D."/>
            <person name="Goodwin L."/>
            <person name="Pitluck S."/>
            <person name="Peters L."/>
            <person name="Mikhailova N."/>
            <person name="Saunders E."/>
            <person name="Kyrpides N."/>
            <person name="Mavromatis K."/>
            <person name="Ivanova N."/>
            <person name="Last F.I."/>
            <person name="Brettin T."/>
            <person name="Detter J.C."/>
            <person name="Han C."/>
            <person name="Larimer F."/>
            <person name="Land M."/>
            <person name="Hauser L."/>
            <person name="Markowitz V."/>
            <person name="Cheng J.-F."/>
            <person name="Hugenholtz P."/>
            <person name="Woyke T."/>
            <person name="Wu D."/>
            <person name="Spring S."/>
            <person name="Schroeder M."/>
            <person name="Brambilla E.-M."/>
            <person name="Klenk H.-P."/>
            <person name="Eisen J.A."/>
        </authorList>
    </citation>
    <scope>NUCLEOTIDE SEQUENCE [LARGE SCALE GENOMIC DNA]</scope>
    <source>
        <strain evidence="3">ATCC BAA-1197 / DSM 17291 / Cas60314</strain>
    </source>
</reference>
<reference evidence="2 3" key="2">
    <citation type="journal article" date="2012" name="Stand. Genomic Sci.">
        <title>Genome sequence of the moderately thermophilic, amino-acid-degrading and sulfur-reducing bacterium Thermovirga lienii type strain (Cas60314(T)).</title>
        <authorList>
            <person name="Goker M."/>
            <person name="Saunders E."/>
            <person name="Lapidus A."/>
            <person name="Nolan M."/>
            <person name="Lucas S."/>
            <person name="Hammon N."/>
            <person name="Deshpande S."/>
            <person name="Cheng J.F."/>
            <person name="Han C."/>
            <person name="Tapia R."/>
            <person name="Goodwin L.A."/>
            <person name="Pitluck S."/>
            <person name="Liolios K."/>
            <person name="Mavromatis K."/>
            <person name="Pagani I."/>
            <person name="Ivanova N."/>
            <person name="Mikhailova N."/>
            <person name="Pati A."/>
            <person name="Chen A."/>
            <person name="Palaniappan K."/>
            <person name="Land M."/>
            <person name="Chang Y.J."/>
            <person name="Jeffries C.D."/>
            <person name="Brambilla E.M."/>
            <person name="Rohde M."/>
            <person name="Spring S."/>
            <person name="Detter J.C."/>
            <person name="Woyke T."/>
            <person name="Bristow J."/>
            <person name="Eisen J.A."/>
            <person name="Markowitz V."/>
            <person name="Hugenholtz P."/>
            <person name="Kyrpides N.C."/>
            <person name="Klenk H.P."/>
        </authorList>
    </citation>
    <scope>NUCLEOTIDE SEQUENCE [LARGE SCALE GENOMIC DNA]</scope>
    <source>
        <strain evidence="3">ATCC BAA-1197 / DSM 17291 / Cas60314</strain>
    </source>
</reference>